<name>A0A919MP43_9ACTN</name>
<dbReference type="InterPro" id="IPR036388">
    <property type="entry name" value="WH-like_DNA-bd_sf"/>
</dbReference>
<keyword evidence="4" id="KW-0804">Transcription</keyword>
<dbReference type="RefSeq" id="WP_203772381.1">
    <property type="nucleotide sequence ID" value="NZ_BAAAYJ010000097.1"/>
</dbReference>
<keyword evidence="7" id="KW-1185">Reference proteome</keyword>
<feature type="domain" description="HTH lysR-type" evidence="5">
    <location>
        <begin position="3"/>
        <end position="60"/>
    </location>
</feature>
<reference evidence="6" key="1">
    <citation type="submission" date="2021-01" db="EMBL/GenBank/DDBJ databases">
        <title>Whole genome shotgun sequence of Actinoplanes nipponensis NBRC 14063.</title>
        <authorList>
            <person name="Komaki H."/>
            <person name="Tamura T."/>
        </authorList>
    </citation>
    <scope>NUCLEOTIDE SEQUENCE</scope>
    <source>
        <strain evidence="6">NBRC 14063</strain>
    </source>
</reference>
<evidence type="ECO:0000259" key="5">
    <source>
        <dbReference type="PROSITE" id="PS50931"/>
    </source>
</evidence>
<dbReference type="EMBL" id="BOMQ01000061">
    <property type="protein sequence ID" value="GIE51652.1"/>
    <property type="molecule type" value="Genomic_DNA"/>
</dbReference>
<evidence type="ECO:0000313" key="7">
    <source>
        <dbReference type="Proteomes" id="UP000647172"/>
    </source>
</evidence>
<dbReference type="SUPFAM" id="SSF46785">
    <property type="entry name" value="Winged helix' DNA-binding domain"/>
    <property type="match status" value="1"/>
</dbReference>
<evidence type="ECO:0000256" key="2">
    <source>
        <dbReference type="ARBA" id="ARBA00023015"/>
    </source>
</evidence>
<keyword evidence="3" id="KW-0238">DNA-binding</keyword>
<dbReference type="GO" id="GO:0032993">
    <property type="term" value="C:protein-DNA complex"/>
    <property type="evidence" value="ECO:0007669"/>
    <property type="project" value="TreeGrafter"/>
</dbReference>
<gene>
    <name evidence="6" type="ORF">Ani05nite_51860</name>
</gene>
<evidence type="ECO:0000256" key="4">
    <source>
        <dbReference type="ARBA" id="ARBA00023163"/>
    </source>
</evidence>
<dbReference type="GO" id="GO:0003677">
    <property type="term" value="F:DNA binding"/>
    <property type="evidence" value="ECO:0007669"/>
    <property type="project" value="UniProtKB-KW"/>
</dbReference>
<dbReference type="PROSITE" id="PS50931">
    <property type="entry name" value="HTH_LYSR"/>
    <property type="match status" value="1"/>
</dbReference>
<dbReference type="SUPFAM" id="SSF53850">
    <property type="entry name" value="Periplasmic binding protein-like II"/>
    <property type="match status" value="1"/>
</dbReference>
<proteinExistence type="inferred from homology"/>
<keyword evidence="2" id="KW-0805">Transcription regulation</keyword>
<organism evidence="6 7">
    <name type="scientific">Actinoplanes nipponensis</name>
    <dbReference type="NCBI Taxonomy" id="135950"/>
    <lineage>
        <taxon>Bacteria</taxon>
        <taxon>Bacillati</taxon>
        <taxon>Actinomycetota</taxon>
        <taxon>Actinomycetes</taxon>
        <taxon>Micromonosporales</taxon>
        <taxon>Micromonosporaceae</taxon>
        <taxon>Actinoplanes</taxon>
    </lineage>
</organism>
<dbReference type="PANTHER" id="PTHR30346">
    <property type="entry name" value="TRANSCRIPTIONAL DUAL REGULATOR HCAR-RELATED"/>
    <property type="match status" value="1"/>
</dbReference>
<accession>A0A919MP43</accession>
<dbReference type="GO" id="GO:0003700">
    <property type="term" value="F:DNA-binding transcription factor activity"/>
    <property type="evidence" value="ECO:0007669"/>
    <property type="project" value="InterPro"/>
</dbReference>
<evidence type="ECO:0000256" key="1">
    <source>
        <dbReference type="ARBA" id="ARBA00009437"/>
    </source>
</evidence>
<dbReference type="PRINTS" id="PR00039">
    <property type="entry name" value="HTHLYSR"/>
</dbReference>
<evidence type="ECO:0000256" key="3">
    <source>
        <dbReference type="ARBA" id="ARBA00023125"/>
    </source>
</evidence>
<sequence length="354" mass="37273">MQLELRHLKIVCTVAAAGSVSKAASALGIAQPALTAQLNRIEHSVGGKLFVRGSRGTDPTPLGRLVLDRARLLLPAAGALQEEALRLAGHHGDAPLSRYRIGTTGGPVLGGLVHRLLQERPEPEVSTCSSYHVEELAGMLAAGRLDYAVVGVCGDTLPPPAYGLTWRTIAVDAVCALLSEHDALAGRPEIALADLHDRRWAASAGDGCFTDCFVAACARVGFIAVDMLETDVRTGLDLVATGYAVGLCQGTFRPPPDMVRRPLSGAPLQWRHLLGWHPDGSAAAHAPQVLTHAAAAYLDTVHRDPTYAQWLQAHPDLGAPRAGPRCCACGGPDPDGAATVIDQLAPRGRRAERT</sequence>
<dbReference type="Pfam" id="PF03466">
    <property type="entry name" value="LysR_substrate"/>
    <property type="match status" value="1"/>
</dbReference>
<dbReference type="Pfam" id="PF00126">
    <property type="entry name" value="HTH_1"/>
    <property type="match status" value="1"/>
</dbReference>
<comment type="similarity">
    <text evidence="1">Belongs to the LysR transcriptional regulatory family.</text>
</comment>
<dbReference type="InterPro" id="IPR036390">
    <property type="entry name" value="WH_DNA-bd_sf"/>
</dbReference>
<dbReference type="PANTHER" id="PTHR30346:SF30">
    <property type="entry name" value="SMALL NEUTRAL PROTEASE REGULATORY PROTEIN"/>
    <property type="match status" value="1"/>
</dbReference>
<dbReference type="Proteomes" id="UP000647172">
    <property type="component" value="Unassembled WGS sequence"/>
</dbReference>
<dbReference type="Gene3D" id="1.10.10.10">
    <property type="entry name" value="Winged helix-like DNA-binding domain superfamily/Winged helix DNA-binding domain"/>
    <property type="match status" value="1"/>
</dbReference>
<comment type="caution">
    <text evidence="6">The sequence shown here is derived from an EMBL/GenBank/DDBJ whole genome shotgun (WGS) entry which is preliminary data.</text>
</comment>
<protein>
    <submittedName>
        <fullName evidence="6">LysR family transcriptional regulator</fullName>
    </submittedName>
</protein>
<dbReference type="CDD" id="cd08414">
    <property type="entry name" value="PBP2_LTTR_aromatics_like"/>
    <property type="match status" value="1"/>
</dbReference>
<dbReference type="InterPro" id="IPR000847">
    <property type="entry name" value="LysR_HTH_N"/>
</dbReference>
<dbReference type="AlphaFoldDB" id="A0A919MP43"/>
<evidence type="ECO:0000313" key="6">
    <source>
        <dbReference type="EMBL" id="GIE51652.1"/>
    </source>
</evidence>
<dbReference type="Gene3D" id="3.40.190.290">
    <property type="match status" value="1"/>
</dbReference>
<dbReference type="InterPro" id="IPR005119">
    <property type="entry name" value="LysR_subst-bd"/>
</dbReference>